<dbReference type="GO" id="GO:0009007">
    <property type="term" value="F:site-specific DNA-methyltransferase (adenine-specific) activity"/>
    <property type="evidence" value="ECO:0007669"/>
    <property type="project" value="UniProtKB-EC"/>
</dbReference>
<dbReference type="Gene3D" id="1.20.1260.30">
    <property type="match status" value="1"/>
</dbReference>
<comment type="catalytic activity">
    <reaction evidence="7">
        <text>a 2'-deoxyadenosine in DNA + S-adenosyl-L-methionine = an N(6)-methyl-2'-deoxyadenosine in DNA + S-adenosyl-L-homocysteine + H(+)</text>
        <dbReference type="Rhea" id="RHEA:15197"/>
        <dbReference type="Rhea" id="RHEA-COMP:12418"/>
        <dbReference type="Rhea" id="RHEA-COMP:12419"/>
        <dbReference type="ChEBI" id="CHEBI:15378"/>
        <dbReference type="ChEBI" id="CHEBI:57856"/>
        <dbReference type="ChEBI" id="CHEBI:59789"/>
        <dbReference type="ChEBI" id="CHEBI:90615"/>
        <dbReference type="ChEBI" id="CHEBI:90616"/>
        <dbReference type="EC" id="2.1.1.72"/>
    </reaction>
</comment>
<dbReference type="InterPro" id="IPR002052">
    <property type="entry name" value="DNA_methylase_N6_adenine_CS"/>
</dbReference>
<dbReference type="EC" id="2.1.1.72" evidence="2"/>
<evidence type="ECO:0000313" key="9">
    <source>
        <dbReference type="EMBL" id="EJQ40898.1"/>
    </source>
</evidence>
<sequence length="511" mass="58796">MTSNTIISKLWSQAGVLRNDGVGYNEYLSELTYLVFLKMVEEQDLNNQIPVGYRWLDLSSLDGTQLLSFYEQLLSDLGKSRIEISEESYRKLLNNGDTEVIEVEENGVSTYYINNKNELLKKIFRRAKTSITVPKNLKTIINAIDAIDWFSEDRENLGDMYEGLLEKNAEDTKSGAGQYFTPRVVIDAIVEVIKPQLGEKLLDPASGTFGFMVAANKFLREHNDYHKLNDESFEFQKSHAISGMELVNDTYRLALMNALLHDIDPIDLHMGNSLSENGMWMKNFDVVLTNPPFGVANERATRTDVTFETSNKQLNFLQVIYNSLKKDGKARAAVVIPDGVLSGTGIGAEIRRDLLNKTNLHTVLRLPTGIFYKPGVKTYVLFFTRGETDYNNTSEVWYYDLRALNHFTPKQNKLRYSDFKEFIKLYEGDEKGVRQETYAEDNPIGRWRKYTIEEILEDEGVSLDLHWIREEEEIRDIAEIIEEYETERAETDLQINKLLEEIHEILGAHQK</sequence>
<name>J7X9G2_BACCE</name>
<dbReference type="PRINTS" id="PR00507">
    <property type="entry name" value="N12N6MTFRASE"/>
</dbReference>
<dbReference type="Pfam" id="PF02384">
    <property type="entry name" value="N6_Mtase"/>
    <property type="match status" value="1"/>
</dbReference>
<protein>
    <recommendedName>
        <fullName evidence="2">site-specific DNA-methyltransferase (adenine-specific)</fullName>
        <ecNumber evidence="2">2.1.1.72</ecNumber>
    </recommendedName>
</protein>
<gene>
    <name evidence="9" type="ORF">IEE_04754</name>
</gene>
<dbReference type="InterPro" id="IPR051537">
    <property type="entry name" value="DNA_Adenine_Mtase"/>
</dbReference>
<dbReference type="GO" id="GO:0008170">
    <property type="term" value="F:N-methyltransferase activity"/>
    <property type="evidence" value="ECO:0007669"/>
    <property type="project" value="InterPro"/>
</dbReference>
<evidence type="ECO:0000256" key="7">
    <source>
        <dbReference type="ARBA" id="ARBA00047942"/>
    </source>
</evidence>
<feature type="domain" description="DNA methylase adenine-specific" evidence="8">
    <location>
        <begin position="153"/>
        <end position="435"/>
    </location>
</feature>
<evidence type="ECO:0000259" key="8">
    <source>
        <dbReference type="Pfam" id="PF02384"/>
    </source>
</evidence>
<keyword evidence="5" id="KW-0949">S-adenosyl-L-methionine</keyword>
<evidence type="ECO:0000313" key="10">
    <source>
        <dbReference type="Proteomes" id="UP000006600"/>
    </source>
</evidence>
<comment type="caution">
    <text evidence="9">The sequence shown here is derived from an EMBL/GenBank/DDBJ whole genome shotgun (WGS) entry which is preliminary data.</text>
</comment>
<dbReference type="PANTHER" id="PTHR42933">
    <property type="entry name" value="SLR6095 PROTEIN"/>
    <property type="match status" value="1"/>
</dbReference>
<dbReference type="GO" id="GO:0032259">
    <property type="term" value="P:methylation"/>
    <property type="evidence" value="ECO:0007669"/>
    <property type="project" value="UniProtKB-KW"/>
</dbReference>
<evidence type="ECO:0000256" key="5">
    <source>
        <dbReference type="ARBA" id="ARBA00022691"/>
    </source>
</evidence>
<dbReference type="SUPFAM" id="SSF53335">
    <property type="entry name" value="S-adenosyl-L-methionine-dependent methyltransferases"/>
    <property type="match status" value="1"/>
</dbReference>
<dbReference type="GO" id="GO:0003677">
    <property type="term" value="F:DNA binding"/>
    <property type="evidence" value="ECO:0007669"/>
    <property type="project" value="InterPro"/>
</dbReference>
<dbReference type="PANTHER" id="PTHR42933:SF4">
    <property type="entry name" value="TYPE I RESTRICTION ENZYME ECOKI METHYLASE SUBUNIT"/>
    <property type="match status" value="1"/>
</dbReference>
<evidence type="ECO:0000256" key="3">
    <source>
        <dbReference type="ARBA" id="ARBA00022603"/>
    </source>
</evidence>
<dbReference type="HOGENOM" id="CLU_018284_2_0_9"/>
<evidence type="ECO:0000256" key="1">
    <source>
        <dbReference type="ARBA" id="ARBA00006594"/>
    </source>
</evidence>
<evidence type="ECO:0000256" key="6">
    <source>
        <dbReference type="ARBA" id="ARBA00022747"/>
    </source>
</evidence>
<dbReference type="RefSeq" id="WP_002201905.1">
    <property type="nucleotide sequence ID" value="NZ_JH791996.1"/>
</dbReference>
<dbReference type="Gene3D" id="3.40.50.150">
    <property type="entry name" value="Vaccinia Virus protein VP39"/>
    <property type="match status" value="1"/>
</dbReference>
<dbReference type="EMBL" id="AHDJ01000043">
    <property type="protein sequence ID" value="EJQ40898.1"/>
    <property type="molecule type" value="Genomic_DNA"/>
</dbReference>
<dbReference type="PROSITE" id="PS00092">
    <property type="entry name" value="N6_MTASE"/>
    <property type="match status" value="1"/>
</dbReference>
<evidence type="ECO:0000256" key="4">
    <source>
        <dbReference type="ARBA" id="ARBA00022679"/>
    </source>
</evidence>
<accession>J7X9G2</accession>
<dbReference type="Proteomes" id="UP000006600">
    <property type="component" value="Unassembled WGS sequence"/>
</dbReference>
<evidence type="ECO:0000256" key="2">
    <source>
        <dbReference type="ARBA" id="ARBA00011900"/>
    </source>
</evidence>
<keyword evidence="3" id="KW-0489">Methyltransferase</keyword>
<proteinExistence type="inferred from homology"/>
<dbReference type="GO" id="GO:0009307">
    <property type="term" value="P:DNA restriction-modification system"/>
    <property type="evidence" value="ECO:0007669"/>
    <property type="project" value="UniProtKB-KW"/>
</dbReference>
<dbReference type="REBASE" id="75058">
    <property type="entry name" value="M.Bce5X11ORF4754P"/>
</dbReference>
<dbReference type="AlphaFoldDB" id="J7X9G2"/>
<keyword evidence="6" id="KW-0680">Restriction system</keyword>
<comment type="similarity">
    <text evidence="1">Belongs to the N(4)/N(6)-methyltransferase family.</text>
</comment>
<reference evidence="9 10" key="1">
    <citation type="submission" date="2012-04" db="EMBL/GenBank/DDBJ databases">
        <title>The Genome Sequence of Bacillus cereus BAG5X1-1.</title>
        <authorList>
            <consortium name="The Broad Institute Genome Sequencing Platform"/>
            <consortium name="The Broad Institute Genome Sequencing Center for Infectious Disease"/>
            <person name="Feldgarden M."/>
            <person name="Van der Auwera G.A."/>
            <person name="Mahillon J."/>
            <person name="Duprez V."/>
            <person name="Timmery S."/>
            <person name="Mattelet C."/>
            <person name="Dierick K."/>
            <person name="Sun M."/>
            <person name="Yu Z."/>
            <person name="Zhu L."/>
            <person name="Hu X."/>
            <person name="Shank E.B."/>
            <person name="Swiecicka I."/>
            <person name="Hansen B.M."/>
            <person name="Andrup L."/>
            <person name="Young S.K."/>
            <person name="Zeng Q."/>
            <person name="Gargeya S."/>
            <person name="Fitzgerald M."/>
            <person name="Haas B."/>
            <person name="Abouelleil A."/>
            <person name="Alvarado L."/>
            <person name="Arachchi H.M."/>
            <person name="Berlin A."/>
            <person name="Chapman S.B."/>
            <person name="Goldberg J."/>
            <person name="Griggs A."/>
            <person name="Gujja S."/>
            <person name="Hansen M."/>
            <person name="Howarth C."/>
            <person name="Imamovic A."/>
            <person name="Larimer J."/>
            <person name="McCowen C."/>
            <person name="Montmayeur A."/>
            <person name="Murphy C."/>
            <person name="Neiman D."/>
            <person name="Pearson M."/>
            <person name="Priest M."/>
            <person name="Roberts A."/>
            <person name="Saif S."/>
            <person name="Shea T."/>
            <person name="Sisk P."/>
            <person name="Sykes S."/>
            <person name="Wortman J."/>
            <person name="Nusbaum C."/>
            <person name="Birren B."/>
        </authorList>
    </citation>
    <scope>NUCLEOTIDE SEQUENCE [LARGE SCALE GENOMIC DNA]</scope>
    <source>
        <strain evidence="9 10">BAG5X1-1</strain>
    </source>
</reference>
<dbReference type="InterPro" id="IPR003356">
    <property type="entry name" value="DNA_methylase_A-5"/>
</dbReference>
<organism evidence="9 10">
    <name type="scientific">Bacillus cereus BAG5X1-1</name>
    <dbReference type="NCBI Taxonomy" id="1053189"/>
    <lineage>
        <taxon>Bacteria</taxon>
        <taxon>Bacillati</taxon>
        <taxon>Bacillota</taxon>
        <taxon>Bacilli</taxon>
        <taxon>Bacillales</taxon>
        <taxon>Bacillaceae</taxon>
        <taxon>Bacillus</taxon>
        <taxon>Bacillus cereus group</taxon>
    </lineage>
</organism>
<dbReference type="InterPro" id="IPR029063">
    <property type="entry name" value="SAM-dependent_MTases_sf"/>
</dbReference>
<dbReference type="InterPro" id="IPR038333">
    <property type="entry name" value="T1MK-like_N_sf"/>
</dbReference>
<dbReference type="PATRIC" id="fig|1053189.3.peg.4856"/>
<keyword evidence="4" id="KW-0808">Transferase</keyword>